<dbReference type="Pfam" id="PF00723">
    <property type="entry name" value="Glyco_hydro_15"/>
    <property type="match status" value="1"/>
</dbReference>
<reference evidence="2" key="1">
    <citation type="journal article" date="2019" name="Environ. Microbiol.">
        <title>Fungal ecological strategies reflected in gene transcription - a case study of two litter decomposers.</title>
        <authorList>
            <person name="Barbi F."/>
            <person name="Kohler A."/>
            <person name="Barry K."/>
            <person name="Baskaran P."/>
            <person name="Daum C."/>
            <person name="Fauchery L."/>
            <person name="Ihrmark K."/>
            <person name="Kuo A."/>
            <person name="LaButti K."/>
            <person name="Lipzen A."/>
            <person name="Morin E."/>
            <person name="Grigoriev I.V."/>
            <person name="Henrissat B."/>
            <person name="Lindahl B."/>
            <person name="Martin F."/>
        </authorList>
    </citation>
    <scope>NUCLEOTIDE SEQUENCE</scope>
    <source>
        <strain evidence="2">JB14</strain>
    </source>
</reference>
<dbReference type="Proteomes" id="UP000799118">
    <property type="component" value="Unassembled WGS sequence"/>
</dbReference>
<feature type="non-terminal residue" evidence="2">
    <location>
        <position position="1"/>
    </location>
</feature>
<dbReference type="InterPro" id="IPR011613">
    <property type="entry name" value="GH15-like"/>
</dbReference>
<dbReference type="SUPFAM" id="SSF48208">
    <property type="entry name" value="Six-hairpin glycosidases"/>
    <property type="match status" value="1"/>
</dbReference>
<dbReference type="InterPro" id="IPR008928">
    <property type="entry name" value="6-hairpin_glycosidase_sf"/>
</dbReference>
<organism evidence="2 3">
    <name type="scientific">Gymnopus androsaceus JB14</name>
    <dbReference type="NCBI Taxonomy" id="1447944"/>
    <lineage>
        <taxon>Eukaryota</taxon>
        <taxon>Fungi</taxon>
        <taxon>Dikarya</taxon>
        <taxon>Basidiomycota</taxon>
        <taxon>Agaricomycotina</taxon>
        <taxon>Agaricomycetes</taxon>
        <taxon>Agaricomycetidae</taxon>
        <taxon>Agaricales</taxon>
        <taxon>Marasmiineae</taxon>
        <taxon>Omphalotaceae</taxon>
        <taxon>Gymnopus</taxon>
    </lineage>
</organism>
<dbReference type="OrthoDB" id="6123450at2759"/>
<dbReference type="AlphaFoldDB" id="A0A6A4II25"/>
<name>A0A6A4II25_9AGAR</name>
<protein>
    <recommendedName>
        <fullName evidence="1">GH15-like domain-containing protein</fullName>
    </recommendedName>
</protein>
<evidence type="ECO:0000313" key="3">
    <source>
        <dbReference type="Proteomes" id="UP000799118"/>
    </source>
</evidence>
<proteinExistence type="predicted"/>
<accession>A0A6A4II25</accession>
<dbReference type="EMBL" id="ML769389">
    <property type="protein sequence ID" value="KAE9408908.1"/>
    <property type="molecule type" value="Genomic_DNA"/>
</dbReference>
<sequence>TTGGLGDPKFNVDLSAHLRSWGRSIWPRAITLISYTTWLFDHSNNSRADTLWPTIQRDLEYVAENWNKTG</sequence>
<dbReference type="GO" id="GO:0005975">
    <property type="term" value="P:carbohydrate metabolic process"/>
    <property type="evidence" value="ECO:0007669"/>
    <property type="project" value="InterPro"/>
</dbReference>
<evidence type="ECO:0000259" key="1">
    <source>
        <dbReference type="Pfam" id="PF00723"/>
    </source>
</evidence>
<keyword evidence="3" id="KW-1185">Reference proteome</keyword>
<dbReference type="GO" id="GO:0003824">
    <property type="term" value="F:catalytic activity"/>
    <property type="evidence" value="ECO:0007669"/>
    <property type="project" value="UniProtKB-ARBA"/>
</dbReference>
<dbReference type="Gene3D" id="1.50.10.10">
    <property type="match status" value="1"/>
</dbReference>
<evidence type="ECO:0000313" key="2">
    <source>
        <dbReference type="EMBL" id="KAE9408908.1"/>
    </source>
</evidence>
<gene>
    <name evidence="2" type="ORF">BT96DRAFT_807327</name>
</gene>
<dbReference type="InterPro" id="IPR012341">
    <property type="entry name" value="6hp_glycosidase-like_sf"/>
</dbReference>
<feature type="domain" description="GH15-like" evidence="1">
    <location>
        <begin position="3"/>
        <end position="70"/>
    </location>
</feature>